<reference evidence="1" key="2">
    <citation type="journal article" date="2015" name="Fish Shellfish Immunol.">
        <title>Early steps in the European eel (Anguilla anguilla)-Vibrio vulnificus interaction in the gills: Role of the RtxA13 toxin.</title>
        <authorList>
            <person name="Callol A."/>
            <person name="Pajuelo D."/>
            <person name="Ebbesson L."/>
            <person name="Teles M."/>
            <person name="MacKenzie S."/>
            <person name="Amaro C."/>
        </authorList>
    </citation>
    <scope>NUCLEOTIDE SEQUENCE</scope>
</reference>
<accession>A0A0E9SCT4</accession>
<dbReference type="AlphaFoldDB" id="A0A0E9SCT4"/>
<protein>
    <submittedName>
        <fullName evidence="1">Uncharacterized protein</fullName>
    </submittedName>
</protein>
<evidence type="ECO:0000313" key="1">
    <source>
        <dbReference type="EMBL" id="JAH39052.1"/>
    </source>
</evidence>
<reference evidence="1" key="1">
    <citation type="submission" date="2014-11" db="EMBL/GenBank/DDBJ databases">
        <authorList>
            <person name="Amaro Gonzalez C."/>
        </authorList>
    </citation>
    <scope>NUCLEOTIDE SEQUENCE</scope>
</reference>
<organism evidence="1">
    <name type="scientific">Anguilla anguilla</name>
    <name type="common">European freshwater eel</name>
    <name type="synonym">Muraena anguilla</name>
    <dbReference type="NCBI Taxonomy" id="7936"/>
    <lineage>
        <taxon>Eukaryota</taxon>
        <taxon>Metazoa</taxon>
        <taxon>Chordata</taxon>
        <taxon>Craniata</taxon>
        <taxon>Vertebrata</taxon>
        <taxon>Euteleostomi</taxon>
        <taxon>Actinopterygii</taxon>
        <taxon>Neopterygii</taxon>
        <taxon>Teleostei</taxon>
        <taxon>Anguilliformes</taxon>
        <taxon>Anguillidae</taxon>
        <taxon>Anguilla</taxon>
    </lineage>
</organism>
<dbReference type="EMBL" id="GBXM01069525">
    <property type="protein sequence ID" value="JAH39052.1"/>
    <property type="molecule type" value="Transcribed_RNA"/>
</dbReference>
<sequence>MTATNRVRNFRKRLVLKNDTPRLRYEHIMHYSAPNTCTNDN</sequence>
<proteinExistence type="predicted"/>
<name>A0A0E9SCT4_ANGAN</name>